<dbReference type="Proteomes" id="UP000886501">
    <property type="component" value="Unassembled WGS sequence"/>
</dbReference>
<keyword evidence="1" id="KW-0560">Oxidoreductase</keyword>
<dbReference type="EMBL" id="MU117962">
    <property type="protein sequence ID" value="KAF9653818.1"/>
    <property type="molecule type" value="Genomic_DNA"/>
</dbReference>
<sequence>MPPLGIEERYSFNQVRNRALKELAKLILVPPLLLSVLTRASRTSLGYWTVPCHGLAIFLGACVRTWYHDYLQGRDAKRTGGEKTIGTIPRVKGKLPGNIDIVVRLFANNDSGYLYDLFLELFDQCQSTTINLRIFGIDKYVSIDSEHIKYALGPGFRHFWLGNTRKELLENLLGDGMLNRDGDLWKTQRAIARPFFSNDRVRDFTLFDKHAQRCMSILSDLEPGQAIDVADLTWRFTTDTASEFLFGQTLDTLSFNEADGGFGSFINAFGEIQDIAFKRSSFGALWPLTELFGDLTEPLGNVVKQFVDPIVQRALEHKRKMVEKDQQIEADQCTFLEYLAWKNDDVGLIRDQLITILIAARDTTAALLAFTIYMFTQHPEVAVKARAEVLEHIGPNGTPGIEELKKLKYLQAVFNETLRVFTPLHASIRESKPTGILLPPSDPTYPRGPMYLPPSSTLIYLSFLTHRNPALWGEDAHVYDPERWLDPERSQRVTANPAIFIPFSAGPRTCLGQSYALNEASVFMVRLLQRFEHFTLAEDKQLAPPWKTKPLPTGSSIFGPGYPGTKRKEVEKIWLGNHVVMFSKGGIWARVLKASE</sequence>
<protein>
    <submittedName>
        <fullName evidence="1">Cytochrome P450 monooxygenase CYP63</fullName>
    </submittedName>
</protein>
<keyword evidence="2" id="KW-1185">Reference proteome</keyword>
<name>A0ACB6ZWE9_THEGA</name>
<gene>
    <name evidence="1" type="ORF">BDM02DRAFT_3182267</name>
</gene>
<accession>A0ACB6ZWE9</accession>
<reference evidence="1" key="2">
    <citation type="journal article" date="2020" name="Nat. Commun.">
        <title>Large-scale genome sequencing of mycorrhizal fungi provides insights into the early evolution of symbiotic traits.</title>
        <authorList>
            <person name="Miyauchi S."/>
            <person name="Kiss E."/>
            <person name="Kuo A."/>
            <person name="Drula E."/>
            <person name="Kohler A."/>
            <person name="Sanchez-Garcia M."/>
            <person name="Morin E."/>
            <person name="Andreopoulos B."/>
            <person name="Barry K.W."/>
            <person name="Bonito G."/>
            <person name="Buee M."/>
            <person name="Carver A."/>
            <person name="Chen C."/>
            <person name="Cichocki N."/>
            <person name="Clum A."/>
            <person name="Culley D."/>
            <person name="Crous P.W."/>
            <person name="Fauchery L."/>
            <person name="Girlanda M."/>
            <person name="Hayes R.D."/>
            <person name="Keri Z."/>
            <person name="LaButti K."/>
            <person name="Lipzen A."/>
            <person name="Lombard V."/>
            <person name="Magnuson J."/>
            <person name="Maillard F."/>
            <person name="Murat C."/>
            <person name="Nolan M."/>
            <person name="Ohm R.A."/>
            <person name="Pangilinan J."/>
            <person name="Pereira M.F."/>
            <person name="Perotto S."/>
            <person name="Peter M."/>
            <person name="Pfister S."/>
            <person name="Riley R."/>
            <person name="Sitrit Y."/>
            <person name="Stielow J.B."/>
            <person name="Szollosi G."/>
            <person name="Zifcakova L."/>
            <person name="Stursova M."/>
            <person name="Spatafora J.W."/>
            <person name="Tedersoo L."/>
            <person name="Vaario L.M."/>
            <person name="Yamada A."/>
            <person name="Yan M."/>
            <person name="Wang P."/>
            <person name="Xu J."/>
            <person name="Bruns T."/>
            <person name="Baldrian P."/>
            <person name="Vilgalys R."/>
            <person name="Dunand C."/>
            <person name="Henrissat B."/>
            <person name="Grigoriev I.V."/>
            <person name="Hibbett D."/>
            <person name="Nagy L.G."/>
            <person name="Martin F.M."/>
        </authorList>
    </citation>
    <scope>NUCLEOTIDE SEQUENCE</scope>
    <source>
        <strain evidence="1">P2</strain>
    </source>
</reference>
<organism evidence="1 2">
    <name type="scientific">Thelephora ganbajun</name>
    <name type="common">Ganba fungus</name>
    <dbReference type="NCBI Taxonomy" id="370292"/>
    <lineage>
        <taxon>Eukaryota</taxon>
        <taxon>Fungi</taxon>
        <taxon>Dikarya</taxon>
        <taxon>Basidiomycota</taxon>
        <taxon>Agaricomycotina</taxon>
        <taxon>Agaricomycetes</taxon>
        <taxon>Thelephorales</taxon>
        <taxon>Thelephoraceae</taxon>
        <taxon>Thelephora</taxon>
    </lineage>
</organism>
<evidence type="ECO:0000313" key="1">
    <source>
        <dbReference type="EMBL" id="KAF9653818.1"/>
    </source>
</evidence>
<keyword evidence="1" id="KW-0503">Monooxygenase</keyword>
<proteinExistence type="predicted"/>
<reference evidence="1" key="1">
    <citation type="submission" date="2019-10" db="EMBL/GenBank/DDBJ databases">
        <authorList>
            <consortium name="DOE Joint Genome Institute"/>
            <person name="Kuo A."/>
            <person name="Miyauchi S."/>
            <person name="Kiss E."/>
            <person name="Drula E."/>
            <person name="Kohler A."/>
            <person name="Sanchez-Garcia M."/>
            <person name="Andreopoulos B."/>
            <person name="Barry K.W."/>
            <person name="Bonito G."/>
            <person name="Buee M."/>
            <person name="Carver A."/>
            <person name="Chen C."/>
            <person name="Cichocki N."/>
            <person name="Clum A."/>
            <person name="Culley D."/>
            <person name="Crous P.W."/>
            <person name="Fauchery L."/>
            <person name="Girlanda M."/>
            <person name="Hayes R."/>
            <person name="Keri Z."/>
            <person name="Labutti K."/>
            <person name="Lipzen A."/>
            <person name="Lombard V."/>
            <person name="Magnuson J."/>
            <person name="Maillard F."/>
            <person name="Morin E."/>
            <person name="Murat C."/>
            <person name="Nolan M."/>
            <person name="Ohm R."/>
            <person name="Pangilinan J."/>
            <person name="Pereira M."/>
            <person name="Perotto S."/>
            <person name="Peter M."/>
            <person name="Riley R."/>
            <person name="Sitrit Y."/>
            <person name="Stielow B."/>
            <person name="Szollosi G."/>
            <person name="Zifcakova L."/>
            <person name="Stursova M."/>
            <person name="Spatafora J.W."/>
            <person name="Tedersoo L."/>
            <person name="Vaario L.-M."/>
            <person name="Yamada A."/>
            <person name="Yan M."/>
            <person name="Wang P."/>
            <person name="Xu J."/>
            <person name="Bruns T."/>
            <person name="Baldrian P."/>
            <person name="Vilgalys R."/>
            <person name="Henrissat B."/>
            <person name="Grigoriev I.V."/>
            <person name="Hibbett D."/>
            <person name="Nagy L.G."/>
            <person name="Martin F.M."/>
        </authorList>
    </citation>
    <scope>NUCLEOTIDE SEQUENCE</scope>
    <source>
        <strain evidence="1">P2</strain>
    </source>
</reference>
<evidence type="ECO:0000313" key="2">
    <source>
        <dbReference type="Proteomes" id="UP000886501"/>
    </source>
</evidence>
<comment type="caution">
    <text evidence="1">The sequence shown here is derived from an EMBL/GenBank/DDBJ whole genome shotgun (WGS) entry which is preliminary data.</text>
</comment>